<dbReference type="InterPro" id="IPR028366">
    <property type="entry name" value="PhoU"/>
</dbReference>
<dbReference type="NCBIfam" id="TIGR02135">
    <property type="entry name" value="phoU_full"/>
    <property type="match status" value="1"/>
</dbReference>
<feature type="domain" description="PhoU" evidence="8">
    <location>
        <begin position="19"/>
        <end position="107"/>
    </location>
</feature>
<dbReference type="GO" id="GO:0030643">
    <property type="term" value="P:intracellular phosphate ion homeostasis"/>
    <property type="evidence" value="ECO:0007669"/>
    <property type="project" value="InterPro"/>
</dbReference>
<comment type="caution">
    <text evidence="9">The sequence shown here is derived from an EMBL/GenBank/DDBJ whole genome shotgun (WGS) entry which is preliminary data.</text>
</comment>
<dbReference type="FunFam" id="1.20.58.220:FF:000004">
    <property type="entry name" value="Phosphate-specific transport system accessory protein PhoU"/>
    <property type="match status" value="1"/>
</dbReference>
<dbReference type="AlphaFoldDB" id="A0A5R9F0V2"/>
<dbReference type="GO" id="GO:0006817">
    <property type="term" value="P:phosphate ion transport"/>
    <property type="evidence" value="ECO:0007669"/>
    <property type="project" value="UniProtKB-KW"/>
</dbReference>
<evidence type="ECO:0000256" key="4">
    <source>
        <dbReference type="ARBA" id="ARBA00022448"/>
    </source>
</evidence>
<evidence type="ECO:0000256" key="1">
    <source>
        <dbReference type="ARBA" id="ARBA00004496"/>
    </source>
</evidence>
<organism evidence="9 10">
    <name type="scientific">Exobacillus caeni</name>
    <dbReference type="NCBI Taxonomy" id="2574798"/>
    <lineage>
        <taxon>Bacteria</taxon>
        <taxon>Bacillati</taxon>
        <taxon>Bacillota</taxon>
        <taxon>Bacilli</taxon>
        <taxon>Bacillales</taxon>
        <taxon>Guptibacillaceae</taxon>
        <taxon>Exobacillus</taxon>
    </lineage>
</organism>
<comment type="subunit">
    <text evidence="3 7">Homodimer.</text>
</comment>
<dbReference type="GO" id="GO:0005737">
    <property type="term" value="C:cytoplasm"/>
    <property type="evidence" value="ECO:0007669"/>
    <property type="project" value="UniProtKB-SubCell"/>
</dbReference>
<dbReference type="Gene3D" id="1.20.58.220">
    <property type="entry name" value="Phosphate transport system protein phou homolog 2, domain 2"/>
    <property type="match status" value="1"/>
</dbReference>
<evidence type="ECO:0000256" key="2">
    <source>
        <dbReference type="ARBA" id="ARBA00008107"/>
    </source>
</evidence>
<keyword evidence="4 7" id="KW-0813">Transport</keyword>
<gene>
    <name evidence="9" type="primary">phoU</name>
    <name evidence="9" type="ORF">FCL54_15365</name>
</gene>
<sequence length="220" mass="24967">MMVVRGNFQTELEQLKNMLLELGKKAETAMNRAIEALKTQNVDDAIHIIEDDAEINVLEDEINDLAILMIAKQQPVATDLRRIIVALRISTDLERVGDLAVNIAKSVIRIGDGKLIKPIEEIPRMAAIAQKMNADVLEAFYKEDVDLAKKVAEIDDQVDDMYGRLVQELLELMTQNPDFIRQITQLAFICRYIERYADHATNISESVIYLVKGKHYDLNA</sequence>
<accession>A0A5R9F0V2</accession>
<proteinExistence type="inferred from homology"/>
<protein>
    <recommendedName>
        <fullName evidence="7">Phosphate-specific transport system accessory protein PhoU</fullName>
    </recommendedName>
</protein>
<comment type="subcellular location">
    <subcellularLocation>
        <location evidence="1 7">Cytoplasm</location>
    </subcellularLocation>
</comment>
<comment type="similarity">
    <text evidence="2 7">Belongs to the PhoU family.</text>
</comment>
<dbReference type="OrthoDB" id="9814256at2"/>
<evidence type="ECO:0000313" key="9">
    <source>
        <dbReference type="EMBL" id="TLS36309.1"/>
    </source>
</evidence>
<keyword evidence="10" id="KW-1185">Reference proteome</keyword>
<dbReference type="PANTHER" id="PTHR42930">
    <property type="entry name" value="PHOSPHATE-SPECIFIC TRANSPORT SYSTEM ACCESSORY PROTEIN PHOU"/>
    <property type="match status" value="1"/>
</dbReference>
<dbReference type="GO" id="GO:0045936">
    <property type="term" value="P:negative regulation of phosphate metabolic process"/>
    <property type="evidence" value="ECO:0007669"/>
    <property type="project" value="InterPro"/>
</dbReference>
<keyword evidence="5 7" id="KW-0963">Cytoplasm</keyword>
<dbReference type="PANTHER" id="PTHR42930:SF3">
    <property type="entry name" value="PHOSPHATE-SPECIFIC TRANSPORT SYSTEM ACCESSORY PROTEIN PHOU"/>
    <property type="match status" value="1"/>
</dbReference>
<evidence type="ECO:0000256" key="6">
    <source>
        <dbReference type="ARBA" id="ARBA00022592"/>
    </source>
</evidence>
<dbReference type="SUPFAM" id="SSF109755">
    <property type="entry name" value="PhoU-like"/>
    <property type="match status" value="1"/>
</dbReference>
<evidence type="ECO:0000313" key="10">
    <source>
        <dbReference type="Proteomes" id="UP000308230"/>
    </source>
</evidence>
<keyword evidence="6 7" id="KW-0592">Phosphate transport</keyword>
<name>A0A5R9F0V2_9BACL</name>
<dbReference type="InterPro" id="IPR026022">
    <property type="entry name" value="PhoU_dom"/>
</dbReference>
<evidence type="ECO:0000259" key="8">
    <source>
        <dbReference type="Pfam" id="PF01895"/>
    </source>
</evidence>
<evidence type="ECO:0000256" key="3">
    <source>
        <dbReference type="ARBA" id="ARBA00011738"/>
    </source>
</evidence>
<evidence type="ECO:0000256" key="7">
    <source>
        <dbReference type="PIRNR" id="PIRNR003107"/>
    </source>
</evidence>
<dbReference type="Pfam" id="PF01895">
    <property type="entry name" value="PhoU"/>
    <property type="match status" value="2"/>
</dbReference>
<comment type="function">
    <text evidence="7">Plays a role in the regulation of phosphate uptake.</text>
</comment>
<evidence type="ECO:0000256" key="5">
    <source>
        <dbReference type="ARBA" id="ARBA00022490"/>
    </source>
</evidence>
<dbReference type="InterPro" id="IPR038078">
    <property type="entry name" value="PhoU-like_sf"/>
</dbReference>
<reference evidence="9 10" key="1">
    <citation type="submission" date="2019-04" db="EMBL/GenBank/DDBJ databases">
        <title>Bacillus caeni sp. nov., a bacterium isolated from mangrove sediment.</title>
        <authorList>
            <person name="Huang H."/>
            <person name="Mo K."/>
            <person name="Hu Y."/>
        </authorList>
    </citation>
    <scope>NUCLEOTIDE SEQUENCE [LARGE SCALE GENOMIC DNA]</scope>
    <source>
        <strain evidence="9 10">HB172195</strain>
    </source>
</reference>
<feature type="domain" description="PhoU" evidence="8">
    <location>
        <begin position="122"/>
        <end position="207"/>
    </location>
</feature>
<dbReference type="Proteomes" id="UP000308230">
    <property type="component" value="Unassembled WGS sequence"/>
</dbReference>
<dbReference type="PIRSF" id="PIRSF003107">
    <property type="entry name" value="PhoU"/>
    <property type="match status" value="1"/>
</dbReference>
<dbReference type="EMBL" id="SWLG01000011">
    <property type="protein sequence ID" value="TLS36309.1"/>
    <property type="molecule type" value="Genomic_DNA"/>
</dbReference>